<dbReference type="SUPFAM" id="SSF54980">
    <property type="entry name" value="EF-G C-terminal domain-like"/>
    <property type="match status" value="2"/>
</dbReference>
<accession>A0AAW6TVQ8</accession>
<dbReference type="AlphaFoldDB" id="A0AAW6TVQ8"/>
<keyword evidence="4" id="KW-0648">Protein biosynthesis</keyword>
<dbReference type="CDD" id="cd03713">
    <property type="entry name" value="EFG_mtEFG_C"/>
    <property type="match status" value="1"/>
</dbReference>
<organism evidence="8 9">
    <name type="scientific">Anaerobaca lacustris</name>
    <dbReference type="NCBI Taxonomy" id="3044600"/>
    <lineage>
        <taxon>Bacteria</taxon>
        <taxon>Pseudomonadati</taxon>
        <taxon>Planctomycetota</taxon>
        <taxon>Phycisphaerae</taxon>
        <taxon>Sedimentisphaerales</taxon>
        <taxon>Anaerobacaceae</taxon>
        <taxon>Anaerobaca</taxon>
    </lineage>
</organism>
<dbReference type="Pfam" id="PF00679">
    <property type="entry name" value="EFG_C"/>
    <property type="match status" value="1"/>
</dbReference>
<name>A0AAW6TVQ8_9BACT</name>
<dbReference type="Gene3D" id="3.40.50.300">
    <property type="entry name" value="P-loop containing nucleotide triphosphate hydrolases"/>
    <property type="match status" value="1"/>
</dbReference>
<dbReference type="PANTHER" id="PTHR43261:SF6">
    <property type="entry name" value="ELONGATION FACTOR G-LIKE PROTEIN"/>
    <property type="match status" value="1"/>
</dbReference>
<dbReference type="FunFam" id="3.30.70.240:FF:000001">
    <property type="entry name" value="Elongation factor G"/>
    <property type="match status" value="1"/>
</dbReference>
<comment type="caution">
    <text evidence="8">The sequence shown here is derived from an EMBL/GenBank/DDBJ whole genome shotgun (WGS) entry which is preliminary data.</text>
</comment>
<dbReference type="Gene3D" id="3.30.230.10">
    <property type="match status" value="1"/>
</dbReference>
<dbReference type="PRINTS" id="PR01037">
    <property type="entry name" value="TCRTETOQM"/>
</dbReference>
<dbReference type="CDD" id="cd01434">
    <property type="entry name" value="EFG_mtEFG1_IV"/>
    <property type="match status" value="1"/>
</dbReference>
<protein>
    <recommendedName>
        <fullName evidence="1">Elongation factor G</fullName>
    </recommendedName>
</protein>
<dbReference type="GO" id="GO:0005525">
    <property type="term" value="F:GTP binding"/>
    <property type="evidence" value="ECO:0007669"/>
    <property type="project" value="UniProtKB-KW"/>
</dbReference>
<keyword evidence="2" id="KW-0547">Nucleotide-binding</keyword>
<dbReference type="RefSeq" id="WP_349243382.1">
    <property type="nucleotide sequence ID" value="NZ_JASCXX010000002.1"/>
</dbReference>
<dbReference type="InterPro" id="IPR027417">
    <property type="entry name" value="P-loop_NTPase"/>
</dbReference>
<dbReference type="InterPro" id="IPR009000">
    <property type="entry name" value="Transl_B-barrel_sf"/>
</dbReference>
<dbReference type="InterPro" id="IPR014721">
    <property type="entry name" value="Ribsml_uS5_D2-typ_fold_subgr"/>
</dbReference>
<dbReference type="SMART" id="SM00838">
    <property type="entry name" value="EFG_C"/>
    <property type="match status" value="1"/>
</dbReference>
<dbReference type="SMART" id="SM00889">
    <property type="entry name" value="EFG_IV"/>
    <property type="match status" value="1"/>
</dbReference>
<keyword evidence="3 8" id="KW-0251">Elongation factor</keyword>
<dbReference type="InterPro" id="IPR005517">
    <property type="entry name" value="Transl_elong_EFG/EF2_IV"/>
</dbReference>
<dbReference type="Pfam" id="PF00009">
    <property type="entry name" value="GTP_EFTU"/>
    <property type="match status" value="1"/>
</dbReference>
<sequence length="676" mass="72616">MTATGDIRNVVLLGHGGSGKTSLAEAMLHKTGATSRLGSVDDKTSTCDYYDEEKEHHHSILSAVVHVEHAGKLINIIDTPGYPDFTGPAITSIPAAETAVLVISATAGIETNTRKMFQLAREANKPVVIVINKMAADNVEMGELIGTIQETFGSQCRCANLPGADKDSVIDCIANSSGSSPVADVAQAHTDLIESVIEADDALMERYLGGEEISADQVASVFVKALNAGTVMPILFTEARNEVGVMELLDVITQCTPSPTEAPPAKLIEGEAATEVKADDSGPLAGLVFRVGFDPKSNMKYSTIRIFGGTLKSDTNLMYNDEKKGLRPGHILKSQGGEYAEVPTGVAGDMVTLAKVDELRVGDVVHDGRVHGRFVMPAVPEPMFSLALEPASRGDEQKIGGALERLSEEDLCFKTTRDPQTKELVAHGLGELHLRIMLEKMEKRFKLAVNTKEPKIPYRETITGKAEGHYRHKKQTGGAGQFGEVYLRVEPAERDSDPPMQFSWDIFGGSIPGQYEPAIVKGINDVMQTGVVAGFPLQDVKVSVYDGKYHPVDSKEVAFRAAGKGAFIDAVSKAKPALLEPIVNMEVTIPAENVGDITGDLSSKRGRVVGQEMLPGNFIVIKAQVPLSEVTQYTSQLKSVTGGRGSYSMSLSHYEPVPPNVQQQIVATHKKAQEAE</sequence>
<dbReference type="PANTHER" id="PTHR43261">
    <property type="entry name" value="TRANSLATION ELONGATION FACTOR G-RELATED"/>
    <property type="match status" value="1"/>
</dbReference>
<keyword evidence="5" id="KW-0342">GTP-binding</keyword>
<dbReference type="InterPro" id="IPR000795">
    <property type="entry name" value="T_Tr_GTP-bd_dom"/>
</dbReference>
<evidence type="ECO:0000256" key="6">
    <source>
        <dbReference type="ARBA" id="ARBA00024731"/>
    </source>
</evidence>
<keyword evidence="9" id="KW-1185">Reference proteome</keyword>
<evidence type="ECO:0000256" key="2">
    <source>
        <dbReference type="ARBA" id="ARBA00022741"/>
    </source>
</evidence>
<dbReference type="Pfam" id="PF03764">
    <property type="entry name" value="EFG_IV"/>
    <property type="match status" value="1"/>
</dbReference>
<proteinExistence type="predicted"/>
<dbReference type="SUPFAM" id="SSF52540">
    <property type="entry name" value="P-loop containing nucleoside triphosphate hydrolases"/>
    <property type="match status" value="1"/>
</dbReference>
<dbReference type="GO" id="GO:0003746">
    <property type="term" value="F:translation elongation factor activity"/>
    <property type="evidence" value="ECO:0007669"/>
    <property type="project" value="UniProtKB-KW"/>
</dbReference>
<dbReference type="InterPro" id="IPR041095">
    <property type="entry name" value="EFG_II"/>
</dbReference>
<evidence type="ECO:0000259" key="7">
    <source>
        <dbReference type="PROSITE" id="PS51722"/>
    </source>
</evidence>
<dbReference type="Pfam" id="PF14492">
    <property type="entry name" value="EFG_III"/>
    <property type="match status" value="1"/>
</dbReference>
<dbReference type="SUPFAM" id="SSF54211">
    <property type="entry name" value="Ribosomal protein S5 domain 2-like"/>
    <property type="match status" value="1"/>
</dbReference>
<evidence type="ECO:0000256" key="4">
    <source>
        <dbReference type="ARBA" id="ARBA00022917"/>
    </source>
</evidence>
<dbReference type="Gene3D" id="3.30.70.240">
    <property type="match status" value="1"/>
</dbReference>
<evidence type="ECO:0000256" key="5">
    <source>
        <dbReference type="ARBA" id="ARBA00023134"/>
    </source>
</evidence>
<evidence type="ECO:0000313" key="9">
    <source>
        <dbReference type="Proteomes" id="UP001431776"/>
    </source>
</evidence>
<dbReference type="Gene3D" id="2.40.30.10">
    <property type="entry name" value="Translation factors"/>
    <property type="match status" value="1"/>
</dbReference>
<dbReference type="InterPro" id="IPR035647">
    <property type="entry name" value="EFG_III/V"/>
</dbReference>
<dbReference type="NCBIfam" id="TIGR00231">
    <property type="entry name" value="small_GTP"/>
    <property type="match status" value="1"/>
</dbReference>
<dbReference type="GO" id="GO:0003924">
    <property type="term" value="F:GTPase activity"/>
    <property type="evidence" value="ECO:0007669"/>
    <property type="project" value="InterPro"/>
</dbReference>
<reference evidence="8" key="1">
    <citation type="submission" date="2023-05" db="EMBL/GenBank/DDBJ databases">
        <title>Anaerotaeda fermentans gen. nov., sp. nov., a novel anaerobic planctomycete of the new family within the order Sedimentisphaerales isolated from Taman Peninsula, Russia.</title>
        <authorList>
            <person name="Khomyakova M.A."/>
            <person name="Merkel A.Y."/>
            <person name="Slobodkin A.I."/>
        </authorList>
    </citation>
    <scope>NUCLEOTIDE SEQUENCE</scope>
    <source>
        <strain evidence="8">M17dextr</strain>
    </source>
</reference>
<dbReference type="NCBIfam" id="NF009891">
    <property type="entry name" value="PRK13351.1-1"/>
    <property type="match status" value="1"/>
</dbReference>
<dbReference type="PRINTS" id="PR00315">
    <property type="entry name" value="ELONGATNFCT"/>
</dbReference>
<dbReference type="NCBIfam" id="NF009381">
    <property type="entry name" value="PRK12740.1-5"/>
    <property type="match status" value="1"/>
</dbReference>
<evidence type="ECO:0000256" key="1">
    <source>
        <dbReference type="ARBA" id="ARBA00017872"/>
    </source>
</evidence>
<dbReference type="InterPro" id="IPR005225">
    <property type="entry name" value="Small_GTP-bd"/>
</dbReference>
<dbReference type="CDD" id="cd16262">
    <property type="entry name" value="EFG_III"/>
    <property type="match status" value="1"/>
</dbReference>
<dbReference type="FunFam" id="3.30.230.10:FF:000003">
    <property type="entry name" value="Elongation factor G"/>
    <property type="match status" value="1"/>
</dbReference>
<dbReference type="Gene3D" id="3.30.70.870">
    <property type="entry name" value="Elongation Factor G (Translational Gtpase), domain 3"/>
    <property type="match status" value="1"/>
</dbReference>
<evidence type="ECO:0000313" key="8">
    <source>
        <dbReference type="EMBL" id="MDI6447971.1"/>
    </source>
</evidence>
<dbReference type="Proteomes" id="UP001431776">
    <property type="component" value="Unassembled WGS sequence"/>
</dbReference>
<dbReference type="EMBL" id="JASCXX010000002">
    <property type="protein sequence ID" value="MDI6447971.1"/>
    <property type="molecule type" value="Genomic_DNA"/>
</dbReference>
<comment type="function">
    <text evidence="6">Catalyzes the GTP-dependent ribosomal translocation step during translation elongation. During this step, the ribosome changes from the pre-translocational (PRE) to the post-translocational (POST) state as the newly formed A-site-bound peptidyl-tRNA and P-site-bound deacylated tRNA move to the P and E sites, respectively. Catalyzes the coordinated movement of the two tRNA molecules, the mRNA and conformational changes in the ribosome.</text>
</comment>
<dbReference type="PROSITE" id="PS51722">
    <property type="entry name" value="G_TR_2"/>
    <property type="match status" value="1"/>
</dbReference>
<dbReference type="InterPro" id="IPR047872">
    <property type="entry name" value="EFG_IV"/>
</dbReference>
<dbReference type="GO" id="GO:0032790">
    <property type="term" value="P:ribosome disassembly"/>
    <property type="evidence" value="ECO:0007669"/>
    <property type="project" value="TreeGrafter"/>
</dbReference>
<feature type="domain" description="Tr-type G" evidence="7">
    <location>
        <begin position="5"/>
        <end position="260"/>
    </location>
</feature>
<dbReference type="InterPro" id="IPR035649">
    <property type="entry name" value="EFG_V"/>
</dbReference>
<dbReference type="InterPro" id="IPR020568">
    <property type="entry name" value="Ribosomal_Su5_D2-typ_SF"/>
</dbReference>
<dbReference type="InterPro" id="IPR000640">
    <property type="entry name" value="EFG_V-like"/>
</dbReference>
<evidence type="ECO:0000256" key="3">
    <source>
        <dbReference type="ARBA" id="ARBA00022768"/>
    </source>
</evidence>
<dbReference type="SUPFAM" id="SSF50447">
    <property type="entry name" value="Translation proteins"/>
    <property type="match status" value="1"/>
</dbReference>
<dbReference type="InterPro" id="IPR009022">
    <property type="entry name" value="EFG_III"/>
</dbReference>
<gene>
    <name evidence="8" type="primary">fusA</name>
    <name evidence="8" type="ORF">QJ522_02850</name>
</gene>